<proteinExistence type="predicted"/>
<gene>
    <name evidence="2" type="ORF">PIB30_109654</name>
</gene>
<feature type="region of interest" description="Disordered" evidence="1">
    <location>
        <begin position="1"/>
        <end position="51"/>
    </location>
</feature>
<comment type="caution">
    <text evidence="2">The sequence shown here is derived from an EMBL/GenBank/DDBJ whole genome shotgun (WGS) entry which is preliminary data.</text>
</comment>
<sequence length="122" mass="12791">MIAPANVCAHNHHKRASEGNGAAPERPRGAHLLAMEPRPSGCPTRRTRAAGTRVCGRKDGAGMIAPANVGAHNHHKRVFEGNGAAAERLRGAHLLAMEPRPSGCPTRRSRASGSRVGGRKDG</sequence>
<evidence type="ECO:0000313" key="2">
    <source>
        <dbReference type="EMBL" id="MED6154178.1"/>
    </source>
</evidence>
<keyword evidence="3" id="KW-1185">Reference proteome</keyword>
<organism evidence="2 3">
    <name type="scientific">Stylosanthes scabra</name>
    <dbReference type="NCBI Taxonomy" id="79078"/>
    <lineage>
        <taxon>Eukaryota</taxon>
        <taxon>Viridiplantae</taxon>
        <taxon>Streptophyta</taxon>
        <taxon>Embryophyta</taxon>
        <taxon>Tracheophyta</taxon>
        <taxon>Spermatophyta</taxon>
        <taxon>Magnoliopsida</taxon>
        <taxon>eudicotyledons</taxon>
        <taxon>Gunneridae</taxon>
        <taxon>Pentapetalae</taxon>
        <taxon>rosids</taxon>
        <taxon>fabids</taxon>
        <taxon>Fabales</taxon>
        <taxon>Fabaceae</taxon>
        <taxon>Papilionoideae</taxon>
        <taxon>50 kb inversion clade</taxon>
        <taxon>dalbergioids sensu lato</taxon>
        <taxon>Dalbergieae</taxon>
        <taxon>Pterocarpus clade</taxon>
        <taxon>Stylosanthes</taxon>
    </lineage>
</organism>
<evidence type="ECO:0000313" key="3">
    <source>
        <dbReference type="Proteomes" id="UP001341840"/>
    </source>
</evidence>
<feature type="region of interest" description="Disordered" evidence="1">
    <location>
        <begin position="97"/>
        <end position="122"/>
    </location>
</feature>
<accession>A0ABU6U1T8</accession>
<dbReference type="Proteomes" id="UP001341840">
    <property type="component" value="Unassembled WGS sequence"/>
</dbReference>
<evidence type="ECO:0000256" key="1">
    <source>
        <dbReference type="SAM" id="MobiDB-lite"/>
    </source>
</evidence>
<dbReference type="EMBL" id="JASCZI010096363">
    <property type="protein sequence ID" value="MED6154178.1"/>
    <property type="molecule type" value="Genomic_DNA"/>
</dbReference>
<name>A0ABU6U1T8_9FABA</name>
<protein>
    <submittedName>
        <fullName evidence="2">Uncharacterized protein</fullName>
    </submittedName>
</protein>
<reference evidence="2 3" key="1">
    <citation type="journal article" date="2023" name="Plants (Basel)">
        <title>Bridging the Gap: Combining Genomics and Transcriptomics Approaches to Understand Stylosanthes scabra, an Orphan Legume from the Brazilian Caatinga.</title>
        <authorList>
            <person name="Ferreira-Neto J.R.C."/>
            <person name="da Silva M.D."/>
            <person name="Binneck E."/>
            <person name="de Melo N.F."/>
            <person name="da Silva R.H."/>
            <person name="de Melo A.L.T.M."/>
            <person name="Pandolfi V."/>
            <person name="Bustamante F.O."/>
            <person name="Brasileiro-Vidal A.C."/>
            <person name="Benko-Iseppon A.M."/>
        </authorList>
    </citation>
    <scope>NUCLEOTIDE SEQUENCE [LARGE SCALE GENOMIC DNA]</scope>
    <source>
        <tissue evidence="2">Leaves</tissue>
    </source>
</reference>